<organism evidence="1 2">
    <name type="scientific">Veronia pacifica</name>
    <dbReference type="NCBI Taxonomy" id="1080227"/>
    <lineage>
        <taxon>Bacteria</taxon>
        <taxon>Pseudomonadati</taxon>
        <taxon>Pseudomonadota</taxon>
        <taxon>Gammaproteobacteria</taxon>
        <taxon>Vibrionales</taxon>
        <taxon>Vibrionaceae</taxon>
        <taxon>Veronia</taxon>
    </lineage>
</organism>
<dbReference type="InterPro" id="IPR044691">
    <property type="entry name" value="DCC1_Trx"/>
</dbReference>
<sequence>MALTIFYDGSCPLCVAEMNQLRQLNSNNAIVFEDILADDFDSRYPDIDSVKAKQILHARLDTGEILLGLDATVKAWAMVNKKAWLRVLRWPVIRIVADACYLFFARHRYRISWLLTGKSRCQPCESGQCEIKSK</sequence>
<dbReference type="PANTHER" id="PTHR34290:SF2">
    <property type="entry name" value="OS04G0668800 PROTEIN"/>
    <property type="match status" value="1"/>
</dbReference>
<proteinExistence type="predicted"/>
<dbReference type="RefSeq" id="WP_068903280.1">
    <property type="nucleotide sequence ID" value="NZ_JBHUIF010000016.1"/>
</dbReference>
<dbReference type="Proteomes" id="UP000094936">
    <property type="component" value="Unassembled WGS sequence"/>
</dbReference>
<dbReference type="EMBL" id="LYBM01000025">
    <property type="protein sequence ID" value="ODA32278.1"/>
    <property type="molecule type" value="Genomic_DNA"/>
</dbReference>
<dbReference type="STRING" id="1080227.A8L45_13665"/>
<gene>
    <name evidence="1" type="ORF">A8L45_13665</name>
</gene>
<keyword evidence="2" id="KW-1185">Reference proteome</keyword>
<dbReference type="OrthoDB" id="5294764at2"/>
<comment type="caution">
    <text evidence="1">The sequence shown here is derived from an EMBL/GenBank/DDBJ whole genome shotgun (WGS) entry which is preliminary data.</text>
</comment>
<dbReference type="InterPro" id="IPR007263">
    <property type="entry name" value="DCC1-like"/>
</dbReference>
<dbReference type="PANTHER" id="PTHR34290">
    <property type="entry name" value="SI:CH73-390P7.2"/>
    <property type="match status" value="1"/>
</dbReference>
<dbReference type="AlphaFoldDB" id="A0A1C3EGC1"/>
<reference evidence="1 2" key="1">
    <citation type="submission" date="2016-05" db="EMBL/GenBank/DDBJ databases">
        <title>Genomic Taxonomy of the Vibrionaceae.</title>
        <authorList>
            <person name="Gomez-Gil B."/>
            <person name="Enciso-Ibarra J."/>
        </authorList>
    </citation>
    <scope>NUCLEOTIDE SEQUENCE [LARGE SCALE GENOMIC DNA]</scope>
    <source>
        <strain evidence="1 2">CAIM 1920</strain>
    </source>
</reference>
<dbReference type="GO" id="GO:0015035">
    <property type="term" value="F:protein-disulfide reductase activity"/>
    <property type="evidence" value="ECO:0007669"/>
    <property type="project" value="InterPro"/>
</dbReference>
<evidence type="ECO:0000313" key="1">
    <source>
        <dbReference type="EMBL" id="ODA32278.1"/>
    </source>
</evidence>
<protein>
    <submittedName>
        <fullName evidence="1">Thiol-disulfide oxidoreductase</fullName>
    </submittedName>
</protein>
<evidence type="ECO:0000313" key="2">
    <source>
        <dbReference type="Proteomes" id="UP000094936"/>
    </source>
</evidence>
<accession>A0A1C3EGC1</accession>
<name>A0A1C3EGC1_9GAMM</name>
<dbReference type="Pfam" id="PF04134">
    <property type="entry name" value="DCC1-like"/>
    <property type="match status" value="1"/>
</dbReference>